<dbReference type="Proteomes" id="UP000280346">
    <property type="component" value="Unassembled WGS sequence"/>
</dbReference>
<dbReference type="AlphaFoldDB" id="A0A3S0VEM4"/>
<feature type="domain" description="CobQ/CobB/MinD/ParA nucleotide binding" evidence="1">
    <location>
        <begin position="5"/>
        <end position="143"/>
    </location>
</feature>
<dbReference type="SUPFAM" id="SSF52540">
    <property type="entry name" value="P-loop containing nucleoside triphosphate hydrolases"/>
    <property type="match status" value="1"/>
</dbReference>
<dbReference type="InterPro" id="IPR027417">
    <property type="entry name" value="P-loop_NTPase"/>
</dbReference>
<comment type="caution">
    <text evidence="2">The sequence shown here is derived from an EMBL/GenBank/DDBJ whole genome shotgun (WGS) entry which is preliminary data.</text>
</comment>
<evidence type="ECO:0000313" key="2">
    <source>
        <dbReference type="EMBL" id="RUQ64011.1"/>
    </source>
</evidence>
<dbReference type="Pfam" id="PF01656">
    <property type="entry name" value="CbiA"/>
    <property type="match status" value="1"/>
</dbReference>
<reference evidence="2 3" key="1">
    <citation type="submission" date="2018-12" db="EMBL/GenBank/DDBJ databases">
        <authorList>
            <person name="Yang Y."/>
        </authorList>
    </citation>
    <scope>NUCLEOTIDE SEQUENCE [LARGE SCALE GENOMIC DNA]</scope>
    <source>
        <strain evidence="2 3">GSF71</strain>
    </source>
</reference>
<name>A0A3S0VEM4_9PROT</name>
<dbReference type="Gene3D" id="3.40.50.300">
    <property type="entry name" value="P-loop containing nucleotide triphosphate hydrolases"/>
    <property type="match status" value="1"/>
</dbReference>
<dbReference type="CDD" id="cd02042">
    <property type="entry name" value="ParAB_family"/>
    <property type="match status" value="1"/>
</dbReference>
<dbReference type="OrthoDB" id="7331108at2"/>
<proteinExistence type="predicted"/>
<gene>
    <name evidence="2" type="ORF">EJ913_27200</name>
</gene>
<dbReference type="EMBL" id="RZIJ01000031">
    <property type="protein sequence ID" value="RUQ64011.1"/>
    <property type="molecule type" value="Genomic_DNA"/>
</dbReference>
<protein>
    <submittedName>
        <fullName evidence="2">ParA family protein</fullName>
    </submittedName>
</protein>
<evidence type="ECO:0000313" key="3">
    <source>
        <dbReference type="Proteomes" id="UP000280346"/>
    </source>
</evidence>
<dbReference type="RefSeq" id="WP_127003859.1">
    <property type="nucleotide sequence ID" value="NZ_JBNPXW010000008.1"/>
</dbReference>
<dbReference type="InterPro" id="IPR002586">
    <property type="entry name" value="CobQ/CobB/MinD/ParA_Nub-bd_dom"/>
</dbReference>
<dbReference type="InterPro" id="IPR050678">
    <property type="entry name" value="DNA_Partitioning_ATPase"/>
</dbReference>
<evidence type="ECO:0000259" key="1">
    <source>
        <dbReference type="Pfam" id="PF01656"/>
    </source>
</evidence>
<organism evidence="2 3">
    <name type="scientific">Azospirillum doebereinerae</name>
    <dbReference type="NCBI Taxonomy" id="92933"/>
    <lineage>
        <taxon>Bacteria</taxon>
        <taxon>Pseudomonadati</taxon>
        <taxon>Pseudomonadota</taxon>
        <taxon>Alphaproteobacteria</taxon>
        <taxon>Rhodospirillales</taxon>
        <taxon>Azospirillaceae</taxon>
        <taxon>Azospirillum</taxon>
    </lineage>
</organism>
<sequence>MKTVLVVQGKGGGPKTATARNLAVAAAVAGLRVGTLDADPQGSLTYWHAQRPAEVAAIRHEQRALGDIDRKPTPEGLDLLVIDTPTAIEFFPEATGLLFDSADLVLVPVRPGPEDLVSMEGMLPYLRARRRPTRLLLSQIHPRLRETADARAVVAGMGTVAPVEIPHLQEVPRSFLAGLGTAEVAGTRTGPLFSNLWAYVAQDMGV</sequence>
<accession>A0A3S0VEM4</accession>
<keyword evidence="3" id="KW-1185">Reference proteome</keyword>
<dbReference type="PANTHER" id="PTHR13696">
    <property type="entry name" value="P-LOOP CONTAINING NUCLEOSIDE TRIPHOSPHATE HYDROLASE"/>
    <property type="match status" value="1"/>
</dbReference>
<dbReference type="PANTHER" id="PTHR13696:SF96">
    <property type="entry name" value="COBQ_COBB_MIND_PARA NUCLEOTIDE BINDING DOMAIN-CONTAINING PROTEIN"/>
    <property type="match status" value="1"/>
</dbReference>